<evidence type="ECO:0000256" key="7">
    <source>
        <dbReference type="ARBA" id="ARBA00022827"/>
    </source>
</evidence>
<keyword evidence="6 11" id="KW-0479">Metal-binding</keyword>
<evidence type="ECO:0000256" key="12">
    <source>
        <dbReference type="SAM" id="Phobius"/>
    </source>
</evidence>
<evidence type="ECO:0000256" key="8">
    <source>
        <dbReference type="ARBA" id="ARBA00022842"/>
    </source>
</evidence>
<dbReference type="AlphaFoldDB" id="A0A1X7AKF2"/>
<feature type="transmembrane region" description="Helical" evidence="12">
    <location>
        <begin position="22"/>
        <end position="43"/>
    </location>
</feature>
<comment type="cofactor">
    <cofactor evidence="11">
        <name>Mg(2+)</name>
        <dbReference type="ChEBI" id="CHEBI:18420"/>
    </cofactor>
    <cofactor evidence="11">
        <name>Mn(2+)</name>
        <dbReference type="ChEBI" id="CHEBI:29035"/>
    </cofactor>
    <text evidence="11">Magnesium. Can also use manganese.</text>
</comment>
<keyword evidence="12" id="KW-1133">Transmembrane helix</keyword>
<keyword evidence="7" id="KW-0274">FAD</keyword>
<evidence type="ECO:0000256" key="9">
    <source>
        <dbReference type="ARBA" id="ARBA00031306"/>
    </source>
</evidence>
<proteinExistence type="inferred from homology"/>
<comment type="similarity">
    <text evidence="1">Belongs to the ApbE family.</text>
</comment>
<keyword evidence="4" id="KW-0285">Flavoprotein</keyword>
<keyword evidence="14" id="KW-1185">Reference proteome</keyword>
<dbReference type="InterPro" id="IPR024932">
    <property type="entry name" value="ApbE"/>
</dbReference>
<evidence type="ECO:0000313" key="14">
    <source>
        <dbReference type="Proteomes" id="UP000196573"/>
    </source>
</evidence>
<feature type="binding site" evidence="11">
    <location>
        <position position="345"/>
    </location>
    <ligand>
        <name>Mg(2+)</name>
        <dbReference type="ChEBI" id="CHEBI:18420"/>
    </ligand>
</feature>
<evidence type="ECO:0000256" key="5">
    <source>
        <dbReference type="ARBA" id="ARBA00022679"/>
    </source>
</evidence>
<evidence type="ECO:0000256" key="3">
    <source>
        <dbReference type="ARBA" id="ARBA00016337"/>
    </source>
</evidence>
<keyword evidence="5" id="KW-0808">Transferase</keyword>
<dbReference type="PANTHER" id="PTHR30040">
    <property type="entry name" value="THIAMINE BIOSYNTHESIS LIPOPROTEIN APBE"/>
    <property type="match status" value="1"/>
</dbReference>
<evidence type="ECO:0000256" key="2">
    <source>
        <dbReference type="ARBA" id="ARBA00011955"/>
    </source>
</evidence>
<gene>
    <name evidence="13" type="primary">apbE</name>
    <name evidence="13" type="ORF">EHSB41UT_02567</name>
</gene>
<organism evidence="13 14">
    <name type="scientific">Parendozoicomonas haliclonae</name>
    <dbReference type="NCBI Taxonomy" id="1960125"/>
    <lineage>
        <taxon>Bacteria</taxon>
        <taxon>Pseudomonadati</taxon>
        <taxon>Pseudomonadota</taxon>
        <taxon>Gammaproteobacteria</taxon>
        <taxon>Oceanospirillales</taxon>
        <taxon>Endozoicomonadaceae</taxon>
        <taxon>Parendozoicomonas</taxon>
    </lineage>
</organism>
<keyword evidence="12" id="KW-0472">Membrane</keyword>
<dbReference type="InterPro" id="IPR003374">
    <property type="entry name" value="ApbE-like_sf"/>
</dbReference>
<dbReference type="PIRSF" id="PIRSF006268">
    <property type="entry name" value="ApbE"/>
    <property type="match status" value="1"/>
</dbReference>
<feature type="binding site" evidence="11">
    <location>
        <position position="349"/>
    </location>
    <ligand>
        <name>Mg(2+)</name>
        <dbReference type="ChEBI" id="CHEBI:18420"/>
    </ligand>
</feature>
<reference evidence="13 14" key="1">
    <citation type="submission" date="2017-03" db="EMBL/GenBank/DDBJ databases">
        <authorList>
            <person name="Afonso C.L."/>
            <person name="Miller P.J."/>
            <person name="Scott M.A."/>
            <person name="Spackman E."/>
            <person name="Goraichik I."/>
            <person name="Dimitrov K.M."/>
            <person name="Suarez D.L."/>
            <person name="Swayne D.E."/>
        </authorList>
    </citation>
    <scope>NUCLEOTIDE SEQUENCE [LARGE SCALE GENOMIC DNA]</scope>
    <source>
        <strain evidence="13">SB41UT1</strain>
    </source>
</reference>
<evidence type="ECO:0000256" key="4">
    <source>
        <dbReference type="ARBA" id="ARBA00022630"/>
    </source>
</evidence>
<dbReference type="SUPFAM" id="SSF143631">
    <property type="entry name" value="ApbE-like"/>
    <property type="match status" value="1"/>
</dbReference>
<evidence type="ECO:0000256" key="11">
    <source>
        <dbReference type="PIRSR" id="PIRSR006268-2"/>
    </source>
</evidence>
<keyword evidence="13" id="KW-0449">Lipoprotein</keyword>
<dbReference type="PANTHER" id="PTHR30040:SF2">
    <property type="entry name" value="FAD:PROTEIN FMN TRANSFERASE"/>
    <property type="match status" value="1"/>
</dbReference>
<evidence type="ECO:0000256" key="6">
    <source>
        <dbReference type="ARBA" id="ARBA00022723"/>
    </source>
</evidence>
<comment type="catalytic activity">
    <reaction evidence="10">
        <text>L-threonyl-[protein] + FAD = FMN-L-threonyl-[protein] + AMP + H(+)</text>
        <dbReference type="Rhea" id="RHEA:36847"/>
        <dbReference type="Rhea" id="RHEA-COMP:11060"/>
        <dbReference type="Rhea" id="RHEA-COMP:11061"/>
        <dbReference type="ChEBI" id="CHEBI:15378"/>
        <dbReference type="ChEBI" id="CHEBI:30013"/>
        <dbReference type="ChEBI" id="CHEBI:57692"/>
        <dbReference type="ChEBI" id="CHEBI:74257"/>
        <dbReference type="ChEBI" id="CHEBI:456215"/>
        <dbReference type="EC" id="2.7.1.180"/>
    </reaction>
</comment>
<evidence type="ECO:0000256" key="10">
    <source>
        <dbReference type="ARBA" id="ARBA00048540"/>
    </source>
</evidence>
<feature type="binding site" evidence="11">
    <location>
        <position position="232"/>
    </location>
    <ligand>
        <name>Mg(2+)</name>
        <dbReference type="ChEBI" id="CHEBI:18420"/>
    </ligand>
</feature>
<accession>A0A1X7AKF2</accession>
<dbReference type="EC" id="2.7.1.180" evidence="2"/>
<keyword evidence="8 11" id="KW-0460">Magnesium</keyword>
<keyword evidence="12" id="KW-0812">Transmembrane</keyword>
<dbReference type="EMBL" id="FWPT01000005">
    <property type="protein sequence ID" value="SMA47848.1"/>
    <property type="molecule type" value="Genomic_DNA"/>
</dbReference>
<dbReference type="OrthoDB" id="9778595at2"/>
<sequence length="395" mass="43218">MTLPSSDCTIPPDRFYQKGISLFQRIFLTAVALCAVVLGIYYFDLLKAPTIHDANGRTMGTTWSARYVLDEQTGKATPEQAKAAIDQALEAVNQSMSTYIPDSELMSLNDRPVNTPVKVSDELFRMVEQADHVSRLSGGAYDVTAGNLVNLWGFGSVDGQAETGSEQSLPEQVNEHSQAAFQEWMAKGRVATVPAADAIAGAKQNTGFQSLILDQENRTITKTKPVFIDLSSIAKGYGVDRAAKALEQLGITSYMVEVGGEIRLRGHKPDGKGWRIAVREPVLEQGINTIVSLDNRAIATSGDYLNYYEVEGVHFSHLIDARTGYPEQHRLASVAVIADETSLADAYATMFMILGEKEGMRVAKEQGIDAYFIYHTDNGFTSSSTGNFDSYRVDK</sequence>
<protein>
    <recommendedName>
        <fullName evidence="3">FAD:protein FMN transferase</fullName>
        <ecNumber evidence="2">2.7.1.180</ecNumber>
    </recommendedName>
    <alternativeName>
        <fullName evidence="9">Flavin transferase</fullName>
    </alternativeName>
</protein>
<evidence type="ECO:0000313" key="13">
    <source>
        <dbReference type="EMBL" id="SMA47848.1"/>
    </source>
</evidence>
<dbReference type="Pfam" id="PF02424">
    <property type="entry name" value="ApbE"/>
    <property type="match status" value="1"/>
</dbReference>
<name>A0A1X7AKF2_9GAMM</name>
<dbReference type="Gene3D" id="3.10.520.10">
    <property type="entry name" value="ApbE-like domains"/>
    <property type="match status" value="1"/>
</dbReference>
<dbReference type="GO" id="GO:0046872">
    <property type="term" value="F:metal ion binding"/>
    <property type="evidence" value="ECO:0007669"/>
    <property type="project" value="UniProtKB-KW"/>
</dbReference>
<dbReference type="Proteomes" id="UP000196573">
    <property type="component" value="Unassembled WGS sequence"/>
</dbReference>
<evidence type="ECO:0000256" key="1">
    <source>
        <dbReference type="ARBA" id="ARBA00008282"/>
    </source>
</evidence>
<dbReference type="GO" id="GO:0016740">
    <property type="term" value="F:transferase activity"/>
    <property type="evidence" value="ECO:0007669"/>
    <property type="project" value="UniProtKB-KW"/>
</dbReference>